<dbReference type="Pfam" id="PF00560">
    <property type="entry name" value="LRR_1"/>
    <property type="match status" value="5"/>
</dbReference>
<evidence type="ECO:0000256" key="6">
    <source>
        <dbReference type="ARBA" id="ARBA00022527"/>
    </source>
</evidence>
<sequence length="1049" mass="116594">MKPFSFLLPLFCHIYIHLLLLFTLNLWFGPNRIVALTLESQIDHSALLKFKASIPNDPYGILASWNSSTHFCKWHGIRCNPMQERVVKLNLQGCKLRGVISPYLGNLSSMTRLNLGNNTFYGNIPQELGRLVQLQVLVLINNSLVGEFPTNLTRCTRLVRLDLAGNKLIGKIPIQIGSLGKLHNLFMHNNNLTGQIPPSVGNLSSLVQISMPYNNLEGTLPQEICHMKKLMFISVGVNKLYGTFPSCLYNMSSLRVIAAARNQFNGSFPPHMFINFSNLQEFAIAGNQFSGSIPTSIINATTLQILDIASNYFAGQVPSLGKLKDLWAVSLSENNLGDNSTKDLEFLKSLTNCRKLQVLSISINNFGGHLPISLGNFSTEFRELYLGVNQFVGKVPAELGNLTNLSLLTMEFNHFEGVIPTTFGKFKNMQLLSLSINKLSGDIPTFIGNLSQLFALDLSQNLFEGTIPPSIGNCRVLQYLNLSNNHLIGAIPLEVFSLSSLTNLLDLSKNSLSGSLPEEVGMLRNIEELDVSENHLSGDIPTAIGECTSLEYLHLQGNSFHGIMPSSLASLKGLQYLDLSRNQLSGPIPNALQNISVLVYLNVSFNLLDGEVPIDGVFRNASGFLVTGNSKLCGGIPKLHLQSCPVKDREHSVHHNSKLVVMIVCVVIFLFMLSFILTIYWIRRPHKKPSCNSPTINQLAKVSYQDLQHGTDGFSARNLIGSGNFGSVYKGTLLTEDKVVAIKVLNLQKKGAHKTFIAECNALKNIKHRNLAKILTCCSSIDHKGEEFKALVFEYMENGSLEQWLHPQTISVEHLRTLNFDQRLNIIIDVASALHYLHHECEQPIIHCDLKPSNILLDEELIAHVSDFGIARLISTINGTSQKQTSTIGIKGTIGYAPPEYGVGSEVSTYGDMYSFGILMLEMLTGRRPTEEMFEDGRNLHNFVEISFPNNLLRILDPQLIPLTEATRLEGNNRNLNPHFEKCLISLFKIGLACSMESPKERMDMVDVARDLNRIRKAFLVGKINGDLLNSPHTTGHKMMLHREDLKLK</sequence>
<evidence type="ECO:0000256" key="22">
    <source>
        <dbReference type="PROSITE-ProRule" id="PRU10141"/>
    </source>
</evidence>
<keyword evidence="7" id="KW-0597">Phosphoprotein</keyword>
<evidence type="ECO:0000256" key="13">
    <source>
        <dbReference type="ARBA" id="ARBA00022741"/>
    </source>
</evidence>
<evidence type="ECO:0000256" key="9">
    <source>
        <dbReference type="ARBA" id="ARBA00022679"/>
    </source>
</evidence>
<dbReference type="Gene3D" id="3.80.10.10">
    <property type="entry name" value="Ribonuclease Inhibitor"/>
    <property type="match status" value="3"/>
</dbReference>
<keyword evidence="14" id="KW-0418">Kinase</keyword>
<reference evidence="25" key="1">
    <citation type="journal article" date="2019" name="Toxins">
        <title>Detection of Abrin-Like and Prepropulchellin-Like Toxin Genes and Transcripts Using Whole Genome Sequencing and Full-Length Transcript Sequencing of Abrus precatorius.</title>
        <authorList>
            <person name="Hovde B.T."/>
            <person name="Daligault H.E."/>
            <person name="Hanschen E.R."/>
            <person name="Kunde Y.A."/>
            <person name="Johnson M.B."/>
            <person name="Starkenburg S.R."/>
            <person name="Johnson S.L."/>
        </authorList>
    </citation>
    <scope>NUCLEOTIDE SEQUENCE [LARGE SCALE GENOMIC DNA]</scope>
</reference>
<evidence type="ECO:0000256" key="17">
    <source>
        <dbReference type="ARBA" id="ARBA00023136"/>
    </source>
</evidence>
<dbReference type="InterPro" id="IPR011009">
    <property type="entry name" value="Kinase-like_dom_sf"/>
</dbReference>
<dbReference type="InterPro" id="IPR001611">
    <property type="entry name" value="Leu-rich_rpt"/>
</dbReference>
<dbReference type="PROSITE" id="PS00107">
    <property type="entry name" value="PROTEIN_KINASE_ATP"/>
    <property type="match status" value="1"/>
</dbReference>
<dbReference type="GeneID" id="113870112"/>
<evidence type="ECO:0000256" key="23">
    <source>
        <dbReference type="SAM" id="Phobius"/>
    </source>
</evidence>
<dbReference type="FunFam" id="3.80.10.10:FF:000288">
    <property type="entry name" value="LRR receptor-like serine/threonine-protein kinase EFR"/>
    <property type="match status" value="1"/>
</dbReference>
<dbReference type="InterPro" id="IPR032675">
    <property type="entry name" value="LRR_dom_sf"/>
</dbReference>
<dbReference type="PANTHER" id="PTHR27008">
    <property type="entry name" value="OS04G0122200 PROTEIN"/>
    <property type="match status" value="1"/>
</dbReference>
<dbReference type="InterPro" id="IPR000719">
    <property type="entry name" value="Prot_kinase_dom"/>
</dbReference>
<evidence type="ECO:0000259" key="24">
    <source>
        <dbReference type="PROSITE" id="PS50011"/>
    </source>
</evidence>
<evidence type="ECO:0000256" key="16">
    <source>
        <dbReference type="ARBA" id="ARBA00022989"/>
    </source>
</evidence>
<keyword evidence="5" id="KW-1003">Cell membrane</keyword>
<dbReference type="Pfam" id="PF08263">
    <property type="entry name" value="LRRNT_2"/>
    <property type="match status" value="1"/>
</dbReference>
<keyword evidence="25" id="KW-1185">Reference proteome</keyword>
<keyword evidence="6" id="KW-0723">Serine/threonine-protein kinase</keyword>
<keyword evidence="10 23" id="KW-0812">Transmembrane</keyword>
<dbReference type="Gene3D" id="3.30.200.20">
    <property type="entry name" value="Phosphorylase Kinase, domain 1"/>
    <property type="match status" value="1"/>
</dbReference>
<evidence type="ECO:0000256" key="2">
    <source>
        <dbReference type="ARBA" id="ARBA00004479"/>
    </source>
</evidence>
<dbReference type="GO" id="GO:0004674">
    <property type="term" value="F:protein serine/threonine kinase activity"/>
    <property type="evidence" value="ECO:0007669"/>
    <property type="project" value="UniProtKB-KW"/>
</dbReference>
<dbReference type="RefSeq" id="XP_027362511.1">
    <property type="nucleotide sequence ID" value="XM_027506710.1"/>
</dbReference>
<keyword evidence="15 22" id="KW-0067">ATP-binding</keyword>
<evidence type="ECO:0000313" key="25">
    <source>
        <dbReference type="Proteomes" id="UP000694853"/>
    </source>
</evidence>
<protein>
    <recommendedName>
        <fullName evidence="4">non-specific serine/threonine protein kinase</fullName>
        <ecNumber evidence="4">2.7.11.1</ecNumber>
    </recommendedName>
</protein>
<evidence type="ECO:0000256" key="15">
    <source>
        <dbReference type="ARBA" id="ARBA00022840"/>
    </source>
</evidence>
<comment type="catalytic activity">
    <reaction evidence="20">
        <text>L-threonyl-[protein] + ATP = O-phospho-L-threonyl-[protein] + ADP + H(+)</text>
        <dbReference type="Rhea" id="RHEA:46608"/>
        <dbReference type="Rhea" id="RHEA-COMP:11060"/>
        <dbReference type="Rhea" id="RHEA-COMP:11605"/>
        <dbReference type="ChEBI" id="CHEBI:15378"/>
        <dbReference type="ChEBI" id="CHEBI:30013"/>
        <dbReference type="ChEBI" id="CHEBI:30616"/>
        <dbReference type="ChEBI" id="CHEBI:61977"/>
        <dbReference type="ChEBI" id="CHEBI:456216"/>
        <dbReference type="EC" id="2.7.11.1"/>
    </reaction>
</comment>
<reference evidence="26" key="2">
    <citation type="submission" date="2025-08" db="UniProtKB">
        <authorList>
            <consortium name="RefSeq"/>
        </authorList>
    </citation>
    <scope>IDENTIFICATION</scope>
    <source>
        <tissue evidence="26">Young leaves</tissue>
    </source>
</reference>
<dbReference type="InterPro" id="IPR013210">
    <property type="entry name" value="LRR_N_plant-typ"/>
</dbReference>
<evidence type="ECO:0000256" key="10">
    <source>
        <dbReference type="ARBA" id="ARBA00022692"/>
    </source>
</evidence>
<evidence type="ECO:0000256" key="12">
    <source>
        <dbReference type="ARBA" id="ARBA00022737"/>
    </source>
</evidence>
<keyword evidence="9" id="KW-0808">Transferase</keyword>
<dbReference type="KEGG" id="aprc:113870112"/>
<dbReference type="InterPro" id="IPR017441">
    <property type="entry name" value="Protein_kinase_ATP_BS"/>
</dbReference>
<feature type="binding site" evidence="22">
    <location>
        <position position="743"/>
    </location>
    <ligand>
        <name>ATP</name>
        <dbReference type="ChEBI" id="CHEBI:30616"/>
    </ligand>
</feature>
<evidence type="ECO:0000256" key="19">
    <source>
        <dbReference type="ARBA" id="ARBA00023180"/>
    </source>
</evidence>
<evidence type="ECO:0000256" key="4">
    <source>
        <dbReference type="ARBA" id="ARBA00012513"/>
    </source>
</evidence>
<feature type="transmembrane region" description="Helical" evidence="23">
    <location>
        <begin position="6"/>
        <end position="28"/>
    </location>
</feature>
<evidence type="ECO:0000256" key="11">
    <source>
        <dbReference type="ARBA" id="ARBA00022729"/>
    </source>
</evidence>
<dbReference type="EC" id="2.7.11.1" evidence="4"/>
<feature type="transmembrane region" description="Helical" evidence="23">
    <location>
        <begin position="659"/>
        <end position="682"/>
    </location>
</feature>
<accession>A0A8B8M1H6</accession>
<keyword evidence="13 22" id="KW-0547">Nucleotide-binding</keyword>
<dbReference type="SMART" id="SM00369">
    <property type="entry name" value="LRR_TYP"/>
    <property type="match status" value="8"/>
</dbReference>
<keyword evidence="16 23" id="KW-1133">Transmembrane helix</keyword>
<feature type="domain" description="Protein kinase" evidence="24">
    <location>
        <begin position="714"/>
        <end position="1020"/>
    </location>
</feature>
<dbReference type="OrthoDB" id="676979at2759"/>
<dbReference type="GO" id="GO:0005524">
    <property type="term" value="F:ATP binding"/>
    <property type="evidence" value="ECO:0007669"/>
    <property type="project" value="UniProtKB-UniRule"/>
</dbReference>
<dbReference type="PROSITE" id="PS00108">
    <property type="entry name" value="PROTEIN_KINASE_ST"/>
    <property type="match status" value="1"/>
</dbReference>
<dbReference type="InterPro" id="IPR003591">
    <property type="entry name" value="Leu-rich_rpt_typical-subtyp"/>
</dbReference>
<dbReference type="PANTHER" id="PTHR27008:SF523">
    <property type="entry name" value="LRR RECEPTOR-LIKE KINASE FAMILY PROTEIN"/>
    <property type="match status" value="1"/>
</dbReference>
<dbReference type="Gene3D" id="1.10.510.10">
    <property type="entry name" value="Transferase(Phosphotransferase) domain 1"/>
    <property type="match status" value="1"/>
</dbReference>
<evidence type="ECO:0000256" key="1">
    <source>
        <dbReference type="ARBA" id="ARBA00004162"/>
    </source>
</evidence>
<comment type="similarity">
    <text evidence="3">Belongs to the protein kinase superfamily. Ser/Thr protein kinase family.</text>
</comment>
<dbReference type="InterPro" id="IPR008271">
    <property type="entry name" value="Ser/Thr_kinase_AS"/>
</dbReference>
<proteinExistence type="inferred from homology"/>
<keyword evidence="11" id="KW-0732">Signal</keyword>
<evidence type="ECO:0000313" key="26">
    <source>
        <dbReference type="RefSeq" id="XP_027362511.1"/>
    </source>
</evidence>
<dbReference type="Proteomes" id="UP000694853">
    <property type="component" value="Unplaced"/>
</dbReference>
<dbReference type="FunFam" id="1.10.510.10:FF:000358">
    <property type="entry name" value="Putative leucine-rich repeat receptor-like serine/threonine-protein kinase"/>
    <property type="match status" value="1"/>
</dbReference>
<organism evidence="25 26">
    <name type="scientific">Abrus precatorius</name>
    <name type="common">Indian licorice</name>
    <name type="synonym">Glycine abrus</name>
    <dbReference type="NCBI Taxonomy" id="3816"/>
    <lineage>
        <taxon>Eukaryota</taxon>
        <taxon>Viridiplantae</taxon>
        <taxon>Streptophyta</taxon>
        <taxon>Embryophyta</taxon>
        <taxon>Tracheophyta</taxon>
        <taxon>Spermatophyta</taxon>
        <taxon>Magnoliopsida</taxon>
        <taxon>eudicotyledons</taxon>
        <taxon>Gunneridae</taxon>
        <taxon>Pentapetalae</taxon>
        <taxon>rosids</taxon>
        <taxon>fabids</taxon>
        <taxon>Fabales</taxon>
        <taxon>Fabaceae</taxon>
        <taxon>Papilionoideae</taxon>
        <taxon>50 kb inversion clade</taxon>
        <taxon>NPAAA clade</taxon>
        <taxon>indigoferoid/millettioid clade</taxon>
        <taxon>Abreae</taxon>
        <taxon>Abrus</taxon>
    </lineage>
</organism>
<keyword evidence="17 23" id="KW-0472">Membrane</keyword>
<dbReference type="Pfam" id="PF00069">
    <property type="entry name" value="Pkinase"/>
    <property type="match status" value="1"/>
</dbReference>
<dbReference type="FunFam" id="3.80.10.10:FF:000095">
    <property type="entry name" value="LRR receptor-like serine/threonine-protein kinase GSO1"/>
    <property type="match status" value="1"/>
</dbReference>
<gene>
    <name evidence="26" type="primary">LOC113870112</name>
</gene>
<dbReference type="InterPro" id="IPR051809">
    <property type="entry name" value="Plant_receptor-like_S/T_kinase"/>
</dbReference>
<comment type="subcellular location">
    <subcellularLocation>
        <location evidence="1">Cell membrane</location>
        <topology evidence="1">Single-pass membrane protein</topology>
    </subcellularLocation>
    <subcellularLocation>
        <location evidence="2">Membrane</location>
        <topology evidence="2">Single-pass type I membrane protein</topology>
    </subcellularLocation>
</comment>
<evidence type="ECO:0000256" key="3">
    <source>
        <dbReference type="ARBA" id="ARBA00008684"/>
    </source>
</evidence>
<keyword evidence="8" id="KW-0433">Leucine-rich repeat</keyword>
<evidence type="ECO:0000256" key="14">
    <source>
        <dbReference type="ARBA" id="ARBA00022777"/>
    </source>
</evidence>
<dbReference type="SUPFAM" id="SSF56112">
    <property type="entry name" value="Protein kinase-like (PK-like)"/>
    <property type="match status" value="1"/>
</dbReference>
<dbReference type="PROSITE" id="PS50011">
    <property type="entry name" value="PROTEIN_KINASE_DOM"/>
    <property type="match status" value="1"/>
</dbReference>
<keyword evidence="19" id="KW-0325">Glycoprotein</keyword>
<evidence type="ECO:0000256" key="18">
    <source>
        <dbReference type="ARBA" id="ARBA00023170"/>
    </source>
</evidence>
<dbReference type="AlphaFoldDB" id="A0A8B8M1H6"/>
<evidence type="ECO:0000256" key="7">
    <source>
        <dbReference type="ARBA" id="ARBA00022553"/>
    </source>
</evidence>
<dbReference type="Pfam" id="PF13855">
    <property type="entry name" value="LRR_8"/>
    <property type="match status" value="1"/>
</dbReference>
<dbReference type="SUPFAM" id="SSF52058">
    <property type="entry name" value="L domain-like"/>
    <property type="match status" value="2"/>
</dbReference>
<evidence type="ECO:0000256" key="20">
    <source>
        <dbReference type="ARBA" id="ARBA00047899"/>
    </source>
</evidence>
<comment type="catalytic activity">
    <reaction evidence="21">
        <text>L-seryl-[protein] + ATP = O-phospho-L-seryl-[protein] + ADP + H(+)</text>
        <dbReference type="Rhea" id="RHEA:17989"/>
        <dbReference type="Rhea" id="RHEA-COMP:9863"/>
        <dbReference type="Rhea" id="RHEA-COMP:11604"/>
        <dbReference type="ChEBI" id="CHEBI:15378"/>
        <dbReference type="ChEBI" id="CHEBI:29999"/>
        <dbReference type="ChEBI" id="CHEBI:30616"/>
        <dbReference type="ChEBI" id="CHEBI:83421"/>
        <dbReference type="ChEBI" id="CHEBI:456216"/>
        <dbReference type="EC" id="2.7.11.1"/>
    </reaction>
</comment>
<dbReference type="SMART" id="SM00220">
    <property type="entry name" value="S_TKc"/>
    <property type="match status" value="1"/>
</dbReference>
<dbReference type="GO" id="GO:0005886">
    <property type="term" value="C:plasma membrane"/>
    <property type="evidence" value="ECO:0007669"/>
    <property type="project" value="UniProtKB-SubCell"/>
</dbReference>
<keyword evidence="18" id="KW-0675">Receptor</keyword>
<keyword evidence="12" id="KW-0677">Repeat</keyword>
<evidence type="ECO:0000256" key="5">
    <source>
        <dbReference type="ARBA" id="ARBA00022475"/>
    </source>
</evidence>
<name>A0A8B8M1H6_ABRPR</name>
<evidence type="ECO:0000256" key="8">
    <source>
        <dbReference type="ARBA" id="ARBA00022614"/>
    </source>
</evidence>
<dbReference type="FunFam" id="3.30.200.20:FF:000432">
    <property type="entry name" value="LRR receptor-like serine/threonine-protein kinase EFR"/>
    <property type="match status" value="1"/>
</dbReference>
<evidence type="ECO:0000256" key="21">
    <source>
        <dbReference type="ARBA" id="ARBA00048679"/>
    </source>
</evidence>